<evidence type="ECO:0000256" key="3">
    <source>
        <dbReference type="ARBA" id="ARBA00022692"/>
    </source>
</evidence>
<feature type="transmembrane region" description="Helical" evidence="10">
    <location>
        <begin position="47"/>
        <end position="66"/>
    </location>
</feature>
<feature type="compositionally biased region" description="Polar residues" evidence="9">
    <location>
        <begin position="250"/>
        <end position="264"/>
    </location>
</feature>
<evidence type="ECO:0000313" key="12">
    <source>
        <dbReference type="Proteomes" id="UP000800041"/>
    </source>
</evidence>
<feature type="transmembrane region" description="Helical" evidence="10">
    <location>
        <begin position="196"/>
        <end position="217"/>
    </location>
</feature>
<dbReference type="OrthoDB" id="271506at2759"/>
<keyword evidence="3 8" id="KW-0812">Transmembrane</keyword>
<proteinExistence type="inferred from homology"/>
<evidence type="ECO:0000256" key="6">
    <source>
        <dbReference type="ARBA" id="ARBA00023136"/>
    </source>
</evidence>
<dbReference type="SMART" id="SM00679">
    <property type="entry name" value="CTNS"/>
    <property type="match status" value="2"/>
</dbReference>
<gene>
    <name evidence="11" type="ORF">K402DRAFT_397467</name>
</gene>
<name>A0A6G1GP78_9PEZI</name>
<evidence type="ECO:0000313" key="11">
    <source>
        <dbReference type="EMBL" id="KAF1982559.1"/>
    </source>
</evidence>
<dbReference type="PANTHER" id="PTHR12226">
    <property type="entry name" value="MANNOSE-P-DOLICHOL UTILIZATION DEFECT 1 LEC35 -RELATED"/>
    <property type="match status" value="1"/>
</dbReference>
<evidence type="ECO:0000256" key="9">
    <source>
        <dbReference type="SAM" id="MobiDB-lite"/>
    </source>
</evidence>
<evidence type="ECO:0000256" key="1">
    <source>
        <dbReference type="ARBA" id="ARBA00004141"/>
    </source>
</evidence>
<dbReference type="GO" id="GO:0016020">
    <property type="term" value="C:membrane"/>
    <property type="evidence" value="ECO:0007669"/>
    <property type="project" value="UniProtKB-SubCell"/>
</dbReference>
<keyword evidence="4" id="KW-0677">Repeat</keyword>
<comment type="similarity">
    <text evidence="7 8">Belongs to the MPDU1 (TC 2.A.43.3) family.</text>
</comment>
<dbReference type="EMBL" id="ML977183">
    <property type="protein sequence ID" value="KAF1982559.1"/>
    <property type="molecule type" value="Genomic_DNA"/>
</dbReference>
<organism evidence="11 12">
    <name type="scientific">Aulographum hederae CBS 113979</name>
    <dbReference type="NCBI Taxonomy" id="1176131"/>
    <lineage>
        <taxon>Eukaryota</taxon>
        <taxon>Fungi</taxon>
        <taxon>Dikarya</taxon>
        <taxon>Ascomycota</taxon>
        <taxon>Pezizomycotina</taxon>
        <taxon>Dothideomycetes</taxon>
        <taxon>Pleosporomycetidae</taxon>
        <taxon>Aulographales</taxon>
        <taxon>Aulographaceae</taxon>
    </lineage>
</organism>
<evidence type="ECO:0000256" key="8">
    <source>
        <dbReference type="PIRNR" id="PIRNR023381"/>
    </source>
</evidence>
<dbReference type="FunFam" id="1.20.1280.290:FF:000006">
    <property type="entry name" value="mannose-P-dolichol utilization defect 1 protein"/>
    <property type="match status" value="1"/>
</dbReference>
<dbReference type="Pfam" id="PF04193">
    <property type="entry name" value="PQ-loop"/>
    <property type="match status" value="2"/>
</dbReference>
<feature type="transmembrane region" description="Helical" evidence="10">
    <location>
        <begin position="223"/>
        <end position="246"/>
    </location>
</feature>
<dbReference type="PANTHER" id="PTHR12226:SF2">
    <property type="entry name" value="MANNOSE-P-DOLICHOL UTILIZATION DEFECT 1 PROTEIN"/>
    <property type="match status" value="1"/>
</dbReference>
<evidence type="ECO:0000256" key="4">
    <source>
        <dbReference type="ARBA" id="ARBA00022737"/>
    </source>
</evidence>
<evidence type="ECO:0000256" key="10">
    <source>
        <dbReference type="SAM" id="Phobius"/>
    </source>
</evidence>
<dbReference type="InterPro" id="IPR006603">
    <property type="entry name" value="PQ-loop_rpt"/>
</dbReference>
<feature type="transmembrane region" description="Helical" evidence="10">
    <location>
        <begin position="86"/>
        <end position="104"/>
    </location>
</feature>
<dbReference type="Gene3D" id="1.20.1280.290">
    <property type="match status" value="2"/>
</dbReference>
<reference evidence="11" key="1">
    <citation type="journal article" date="2020" name="Stud. Mycol.">
        <title>101 Dothideomycetes genomes: a test case for predicting lifestyles and emergence of pathogens.</title>
        <authorList>
            <person name="Haridas S."/>
            <person name="Albert R."/>
            <person name="Binder M."/>
            <person name="Bloem J."/>
            <person name="Labutti K."/>
            <person name="Salamov A."/>
            <person name="Andreopoulos B."/>
            <person name="Baker S."/>
            <person name="Barry K."/>
            <person name="Bills G."/>
            <person name="Bluhm B."/>
            <person name="Cannon C."/>
            <person name="Castanera R."/>
            <person name="Culley D."/>
            <person name="Daum C."/>
            <person name="Ezra D."/>
            <person name="Gonzalez J."/>
            <person name="Henrissat B."/>
            <person name="Kuo A."/>
            <person name="Liang C."/>
            <person name="Lipzen A."/>
            <person name="Lutzoni F."/>
            <person name="Magnuson J."/>
            <person name="Mondo S."/>
            <person name="Nolan M."/>
            <person name="Ohm R."/>
            <person name="Pangilinan J."/>
            <person name="Park H.-J."/>
            <person name="Ramirez L."/>
            <person name="Alfaro M."/>
            <person name="Sun H."/>
            <person name="Tritt A."/>
            <person name="Yoshinaga Y."/>
            <person name="Zwiers L.-H."/>
            <person name="Turgeon B."/>
            <person name="Goodwin S."/>
            <person name="Spatafora J."/>
            <person name="Crous P."/>
            <person name="Grigoriev I."/>
        </authorList>
    </citation>
    <scope>NUCLEOTIDE SEQUENCE</scope>
    <source>
        <strain evidence="11">CBS 113979</strain>
    </source>
</reference>
<feature type="transmembrane region" description="Helical" evidence="10">
    <location>
        <begin position="116"/>
        <end position="133"/>
    </location>
</feature>
<keyword evidence="6 8" id="KW-0472">Membrane</keyword>
<keyword evidence="12" id="KW-1185">Reference proteome</keyword>
<feature type="compositionally biased region" description="Low complexity" evidence="9">
    <location>
        <begin position="270"/>
        <end position="280"/>
    </location>
</feature>
<evidence type="ECO:0000256" key="2">
    <source>
        <dbReference type="ARBA" id="ARBA00022448"/>
    </source>
</evidence>
<feature type="region of interest" description="Disordered" evidence="9">
    <location>
        <begin position="250"/>
        <end position="287"/>
    </location>
</feature>
<accession>A0A6G1GP78</accession>
<keyword evidence="2" id="KW-0813">Transport</keyword>
<dbReference type="PIRSF" id="PIRSF023381">
    <property type="entry name" value="MannP-dilichol_defect-1p"/>
    <property type="match status" value="1"/>
</dbReference>
<keyword evidence="5 8" id="KW-1133">Transmembrane helix</keyword>
<dbReference type="AlphaFoldDB" id="A0A6G1GP78"/>
<protein>
    <recommendedName>
        <fullName evidence="8">Mannose-P-dolichol utilization defect 1 protein homolog</fullName>
    </recommendedName>
</protein>
<evidence type="ECO:0000256" key="7">
    <source>
        <dbReference type="ARBA" id="ARBA00038475"/>
    </source>
</evidence>
<dbReference type="InterPro" id="IPR016817">
    <property type="entry name" value="MannP-dilichol_defect-1"/>
</dbReference>
<evidence type="ECO:0000256" key="5">
    <source>
        <dbReference type="ARBA" id="ARBA00022989"/>
    </source>
</evidence>
<sequence>MDTVRSVLQPITHKLPKPLFNAGINLLGPSCYKTIVMDIDPASSPECMKLALSKGIGIAIVGASSIVKLPQLLKLLNSRSPEGVSFLSYLLETSAFLIGLAYNVRQGFPFSTYGETVLIMIQNVAITVLVLHFAGKTVGAATFVAGLAAAGYALFNESIVDAKMMTTLQTAAGILGISSKLPQIWEVYQKGGTGQLSAFAVFNYLLGSLMRIFTTLQEVDDPIILYGFFAGFVLNGILAAQMAYYWNSPASKDSSSTKLKNTETLKPVGSSSATSSGRKSPSTRRRG</sequence>
<feature type="transmembrane region" description="Helical" evidence="10">
    <location>
        <begin position="139"/>
        <end position="155"/>
    </location>
</feature>
<dbReference type="Proteomes" id="UP000800041">
    <property type="component" value="Unassembled WGS sequence"/>
</dbReference>
<comment type="subcellular location">
    <subcellularLocation>
        <location evidence="1 8">Membrane</location>
        <topology evidence="1 8">Multi-pass membrane protein</topology>
    </subcellularLocation>
</comment>